<evidence type="ECO:0000259" key="10">
    <source>
        <dbReference type="PROSITE" id="PS51184"/>
    </source>
</evidence>
<name>A0A093I2E9_STRCA</name>
<dbReference type="GO" id="GO:0036139">
    <property type="term" value="F:peptidyl-histidine dioxygenase activity"/>
    <property type="evidence" value="ECO:0007669"/>
    <property type="project" value="UniProtKB-EC"/>
</dbReference>
<keyword evidence="11" id="KW-0489">Methyltransferase</keyword>
<comment type="cofactor">
    <cofactor evidence="9">
        <name>Fe(2+)</name>
        <dbReference type="ChEBI" id="CHEBI:29033"/>
    </cofactor>
    <text evidence="9">Binds 1 Fe(2+) ion per subunit.</text>
</comment>
<dbReference type="GO" id="GO:0042254">
    <property type="term" value="P:ribosome biogenesis"/>
    <property type="evidence" value="ECO:0007669"/>
    <property type="project" value="UniProtKB-KW"/>
</dbReference>
<dbReference type="GO" id="GO:0008168">
    <property type="term" value="F:methyltransferase activity"/>
    <property type="evidence" value="ECO:0007669"/>
    <property type="project" value="UniProtKB-KW"/>
</dbReference>
<dbReference type="Gene3D" id="3.90.930.40">
    <property type="match status" value="1"/>
</dbReference>
<dbReference type="PANTHER" id="PTHR13096:SF7">
    <property type="entry name" value="RIBOSOMAL OXYGENASE 2"/>
    <property type="match status" value="1"/>
</dbReference>
<dbReference type="STRING" id="441894.ENSSCUP00000022892"/>
<evidence type="ECO:0000256" key="7">
    <source>
        <dbReference type="ARBA" id="ARBA00047687"/>
    </source>
</evidence>
<dbReference type="PANTHER" id="PTHR13096">
    <property type="entry name" value="MINA53 MYC INDUCED NUCLEAR ANTIGEN"/>
    <property type="match status" value="1"/>
</dbReference>
<evidence type="ECO:0000256" key="3">
    <source>
        <dbReference type="ARBA" id="ARBA00022723"/>
    </source>
</evidence>
<feature type="domain" description="JmjC" evidence="10">
    <location>
        <begin position="139"/>
        <end position="271"/>
    </location>
</feature>
<comment type="subcellular location">
    <subcellularLocation>
        <location evidence="1">Nucleus</location>
        <location evidence="1">Nucleolus</location>
    </subcellularLocation>
</comment>
<evidence type="ECO:0000256" key="1">
    <source>
        <dbReference type="ARBA" id="ARBA00004604"/>
    </source>
</evidence>
<keyword evidence="2" id="KW-0690">Ribosome biogenesis</keyword>
<dbReference type="GO" id="GO:0032259">
    <property type="term" value="P:methylation"/>
    <property type="evidence" value="ECO:0007669"/>
    <property type="project" value="UniProtKB-KW"/>
</dbReference>
<dbReference type="EC" id="1.14.11.-" evidence="9"/>
<dbReference type="InterPro" id="IPR039994">
    <property type="entry name" value="NO66-like"/>
</dbReference>
<protein>
    <recommendedName>
        <fullName evidence="9">Bifunctional lysine-specific demethylase and histidyl-hydroxylase</fullName>
        <ecNumber evidence="9">1.14.11.-</ecNumber>
    </recommendedName>
</protein>
<dbReference type="InterPro" id="IPR003347">
    <property type="entry name" value="JmjC_dom"/>
</dbReference>
<keyword evidence="12" id="KW-1185">Reference proteome</keyword>
<evidence type="ECO:0000256" key="2">
    <source>
        <dbReference type="ARBA" id="ARBA00022517"/>
    </source>
</evidence>
<dbReference type="GO" id="GO:0005730">
    <property type="term" value="C:nucleolus"/>
    <property type="evidence" value="ECO:0007669"/>
    <property type="project" value="UniProtKB-SubCell"/>
</dbReference>
<keyword evidence="9" id="KW-0539">Nucleus</keyword>
<evidence type="ECO:0000313" key="12">
    <source>
        <dbReference type="Proteomes" id="UP000053584"/>
    </source>
</evidence>
<dbReference type="PROSITE" id="PS51184">
    <property type="entry name" value="JMJC"/>
    <property type="match status" value="1"/>
</dbReference>
<keyword evidence="9" id="KW-0804">Transcription</keyword>
<evidence type="ECO:0000256" key="9">
    <source>
        <dbReference type="RuleBase" id="RU366061"/>
    </source>
</evidence>
<keyword evidence="11" id="KW-0808">Transferase</keyword>
<comment type="similarity">
    <text evidence="5">Belongs to the ROX family. MINA53 subfamily.</text>
</comment>
<evidence type="ECO:0000256" key="4">
    <source>
        <dbReference type="ARBA" id="ARBA00023004"/>
    </source>
</evidence>
<comment type="function">
    <text evidence="6">Oxygenase that can act as both a histone lysine demethylase and a ribosomal histidine hydroxylase. Is involved in the demethylation of trimethylated 'Lys-9' on histone H3 (H3K9me3), leading to an increase in ribosomal RNA expression. Also catalyzes the hydroxylation of 60S ribosomal protein L27a on 'His-39'. May play an important role in cell growth and survival. May be involved in ribosome biogenesis, most likely during the assembly process of pre-ribosomal particles.</text>
</comment>
<comment type="catalytic activity">
    <reaction evidence="8">
        <text>L-histidyl-[protein] + 2-oxoglutarate + O2 = (3S)-3-hydroxy-L-histidyl-[protein] + succinate + CO2</text>
        <dbReference type="Rhea" id="RHEA:54256"/>
        <dbReference type="Rhea" id="RHEA-COMP:9745"/>
        <dbReference type="Rhea" id="RHEA-COMP:13840"/>
        <dbReference type="ChEBI" id="CHEBI:15379"/>
        <dbReference type="ChEBI" id="CHEBI:16526"/>
        <dbReference type="ChEBI" id="CHEBI:16810"/>
        <dbReference type="ChEBI" id="CHEBI:29979"/>
        <dbReference type="ChEBI" id="CHEBI:30031"/>
        <dbReference type="ChEBI" id="CHEBI:138021"/>
        <dbReference type="EC" id="1.14.11.79"/>
    </reaction>
</comment>
<dbReference type="Proteomes" id="UP000053584">
    <property type="component" value="Unassembled WGS sequence"/>
</dbReference>
<dbReference type="GO" id="GO:0005506">
    <property type="term" value="F:iron ion binding"/>
    <property type="evidence" value="ECO:0007669"/>
    <property type="project" value="UniProtKB-UniRule"/>
</dbReference>
<sequence length="471" mass="53908">MPKKGGKHIEKGKEMQIQCKRPKVEAACPPSFMSYESPESLFGSLISPIKEEMFFREYWEQKPLLVQRNDPLLAAYYRSLFQLSDLKELCCQGLYYGRDINICRWVNGKKKVLNKEGKVNYMQLKKDFDQKKATVQFHQPQRFKEELWKIQEKLECYFGSLVGSNVYITPQGSQGLPPHYDDVEVFILQLEGEKHWRLYKPTVHLAREYNIESEDRIGNPTHEFVLKPGDLLYFPRGTIHQADTPLGVSHSTHVTISTYQNNSWGDFLLDAIPGLVFDTAKEDVALRRSIPRQLLMQVDIADPAKKLSSILRMLADRLENTRELRSADMKKDFIMNRLPPCLGNDSDSLRPGGKLPKLDSKIKLQFRDHAVITVEPDQENAVSITKPFPYAWGVGVGTVRETHMMGAEDDAASDEGTSQTHGLRFPLSYLDALKQIWSNAIVCVKELNLISDEEKENLALSLWTECLIEVI</sequence>
<keyword evidence="9" id="KW-0560">Oxidoreductase</keyword>
<dbReference type="EMBL" id="KL206729">
    <property type="protein sequence ID" value="KFV85347.1"/>
    <property type="molecule type" value="Genomic_DNA"/>
</dbReference>
<evidence type="ECO:0000256" key="6">
    <source>
        <dbReference type="ARBA" id="ARBA00046256"/>
    </source>
</evidence>
<dbReference type="GO" id="GO:0051864">
    <property type="term" value="F:histone H3K36 demethylase activity"/>
    <property type="evidence" value="ECO:0007669"/>
    <property type="project" value="TreeGrafter"/>
</dbReference>
<keyword evidence="9" id="KW-0223">Dioxygenase</keyword>
<keyword evidence="3 9" id="KW-0479">Metal-binding</keyword>
<comment type="catalytic activity">
    <reaction evidence="7">
        <text>L-histidyl-[ribosomal protein uL15] + 2-oxoglutarate + O2 = (3S)-3-hydroxy-L-histidyl-[ribosomal protein uL15] + succinate + CO2</text>
        <dbReference type="Rhea" id="RHEA:54024"/>
        <dbReference type="Rhea" id="RHEA-COMP:13760"/>
        <dbReference type="Rhea" id="RHEA-COMP:13761"/>
        <dbReference type="ChEBI" id="CHEBI:15379"/>
        <dbReference type="ChEBI" id="CHEBI:16526"/>
        <dbReference type="ChEBI" id="CHEBI:16810"/>
        <dbReference type="ChEBI" id="CHEBI:29979"/>
        <dbReference type="ChEBI" id="CHEBI:30031"/>
        <dbReference type="ChEBI" id="CHEBI:138021"/>
    </reaction>
</comment>
<dbReference type="Gene3D" id="2.60.120.650">
    <property type="entry name" value="Cupin"/>
    <property type="match status" value="1"/>
</dbReference>
<accession>A0A093I2E9</accession>
<dbReference type="Gene3D" id="1.10.10.1500">
    <property type="entry name" value="JmjC domain-containing ribosomal oxygenase (ROX), dimer domain"/>
    <property type="match status" value="1"/>
</dbReference>
<dbReference type="CDD" id="cd02208">
    <property type="entry name" value="cupin_RmlC-like"/>
    <property type="match status" value="1"/>
</dbReference>
<dbReference type="AlphaFoldDB" id="A0A093I2E9"/>
<proteinExistence type="inferred from homology"/>
<organism evidence="11 12">
    <name type="scientific">Struthio camelus australis</name>
    <dbReference type="NCBI Taxonomy" id="441894"/>
    <lineage>
        <taxon>Eukaryota</taxon>
        <taxon>Metazoa</taxon>
        <taxon>Chordata</taxon>
        <taxon>Craniata</taxon>
        <taxon>Vertebrata</taxon>
        <taxon>Euteleostomi</taxon>
        <taxon>Archelosauria</taxon>
        <taxon>Archosauria</taxon>
        <taxon>Dinosauria</taxon>
        <taxon>Saurischia</taxon>
        <taxon>Theropoda</taxon>
        <taxon>Coelurosauria</taxon>
        <taxon>Aves</taxon>
        <taxon>Palaeognathae</taxon>
        <taxon>Struthioniformes</taxon>
        <taxon>Struthionidae</taxon>
        <taxon>Struthio</taxon>
    </lineage>
</organism>
<dbReference type="GO" id="GO:0032453">
    <property type="term" value="F:histone H3K4 demethylase activity"/>
    <property type="evidence" value="ECO:0007669"/>
    <property type="project" value="TreeGrafter"/>
</dbReference>
<evidence type="ECO:0000256" key="8">
    <source>
        <dbReference type="ARBA" id="ARBA00049465"/>
    </source>
</evidence>
<gene>
    <name evidence="11" type="ORF">N308_00597</name>
</gene>
<keyword evidence="9" id="KW-0805">Transcription regulation</keyword>
<keyword evidence="4 9" id="KW-0408">Iron</keyword>
<dbReference type="Pfam" id="PF08007">
    <property type="entry name" value="JmjC_2"/>
    <property type="match status" value="1"/>
</dbReference>
<reference evidence="11 12" key="1">
    <citation type="submission" date="2014-04" db="EMBL/GenBank/DDBJ databases">
        <title>Genome evolution of avian class.</title>
        <authorList>
            <person name="Zhang G."/>
            <person name="Li C."/>
        </authorList>
    </citation>
    <scope>NUCLEOTIDE SEQUENCE [LARGE SCALE GENOMIC DNA]</scope>
    <source>
        <strain evidence="11">BGI_N308</strain>
    </source>
</reference>
<evidence type="ECO:0000256" key="5">
    <source>
        <dbReference type="ARBA" id="ARBA00034314"/>
    </source>
</evidence>
<dbReference type="SUPFAM" id="SSF51197">
    <property type="entry name" value="Clavaminate synthase-like"/>
    <property type="match status" value="1"/>
</dbReference>
<evidence type="ECO:0000313" key="11">
    <source>
        <dbReference type="EMBL" id="KFV85347.1"/>
    </source>
</evidence>